<protein>
    <submittedName>
        <fullName evidence="1">Uncharacterized protein</fullName>
    </submittedName>
</protein>
<dbReference type="AlphaFoldDB" id="A0A0E9V8K2"/>
<organism evidence="1">
    <name type="scientific">Anguilla anguilla</name>
    <name type="common">European freshwater eel</name>
    <name type="synonym">Muraena anguilla</name>
    <dbReference type="NCBI Taxonomy" id="7936"/>
    <lineage>
        <taxon>Eukaryota</taxon>
        <taxon>Metazoa</taxon>
        <taxon>Chordata</taxon>
        <taxon>Craniata</taxon>
        <taxon>Vertebrata</taxon>
        <taxon>Euteleostomi</taxon>
        <taxon>Actinopterygii</taxon>
        <taxon>Neopterygii</taxon>
        <taxon>Teleostei</taxon>
        <taxon>Anguilliformes</taxon>
        <taxon>Anguillidae</taxon>
        <taxon>Anguilla</taxon>
    </lineage>
</organism>
<sequence>MITNSFSLNSYADDLVLLLPTEQDSIRA</sequence>
<reference evidence="1" key="2">
    <citation type="journal article" date="2015" name="Fish Shellfish Immunol.">
        <title>Early steps in the European eel (Anguilla anguilla)-Vibrio vulnificus interaction in the gills: Role of the RtxA13 toxin.</title>
        <authorList>
            <person name="Callol A."/>
            <person name="Pajuelo D."/>
            <person name="Ebbesson L."/>
            <person name="Teles M."/>
            <person name="MacKenzie S."/>
            <person name="Amaro C."/>
        </authorList>
    </citation>
    <scope>NUCLEOTIDE SEQUENCE</scope>
</reference>
<evidence type="ECO:0000313" key="1">
    <source>
        <dbReference type="EMBL" id="JAH74331.1"/>
    </source>
</evidence>
<proteinExistence type="predicted"/>
<accession>A0A0E9V8K2</accession>
<dbReference type="EMBL" id="GBXM01034246">
    <property type="protein sequence ID" value="JAH74331.1"/>
    <property type="molecule type" value="Transcribed_RNA"/>
</dbReference>
<name>A0A0E9V8K2_ANGAN</name>
<reference evidence="1" key="1">
    <citation type="submission" date="2014-11" db="EMBL/GenBank/DDBJ databases">
        <authorList>
            <person name="Amaro Gonzalez C."/>
        </authorList>
    </citation>
    <scope>NUCLEOTIDE SEQUENCE</scope>
</reference>